<evidence type="ECO:0000259" key="5">
    <source>
        <dbReference type="Pfam" id="PF00931"/>
    </source>
</evidence>
<accession>A0A6A6N0I7</accession>
<dbReference type="GO" id="GO:0043531">
    <property type="term" value="F:ADP binding"/>
    <property type="evidence" value="ECO:0007669"/>
    <property type="project" value="InterPro"/>
</dbReference>
<dbReference type="Pfam" id="PF18052">
    <property type="entry name" value="Rx_N"/>
    <property type="match status" value="1"/>
</dbReference>
<dbReference type="Proteomes" id="UP000467840">
    <property type="component" value="Chromosome 10"/>
</dbReference>
<reference evidence="7 8" key="1">
    <citation type="journal article" date="2020" name="Mol. Plant">
        <title>The Chromosome-Based Rubber Tree Genome Provides New Insights into Spurge Genome Evolution and Rubber Biosynthesis.</title>
        <authorList>
            <person name="Liu J."/>
            <person name="Shi C."/>
            <person name="Shi C.C."/>
            <person name="Li W."/>
            <person name="Zhang Q.J."/>
            <person name="Zhang Y."/>
            <person name="Li K."/>
            <person name="Lu H.F."/>
            <person name="Shi C."/>
            <person name="Zhu S.T."/>
            <person name="Xiao Z.Y."/>
            <person name="Nan H."/>
            <person name="Yue Y."/>
            <person name="Zhu X.G."/>
            <person name="Wu Y."/>
            <person name="Hong X.N."/>
            <person name="Fan G.Y."/>
            <person name="Tong Y."/>
            <person name="Zhang D."/>
            <person name="Mao C.L."/>
            <person name="Liu Y.L."/>
            <person name="Hao S.J."/>
            <person name="Liu W.Q."/>
            <person name="Lv M.Q."/>
            <person name="Zhang H.B."/>
            <person name="Liu Y."/>
            <person name="Hu-Tang G.R."/>
            <person name="Wang J.P."/>
            <person name="Wang J.H."/>
            <person name="Sun Y.H."/>
            <person name="Ni S.B."/>
            <person name="Chen W.B."/>
            <person name="Zhang X.C."/>
            <person name="Jiao Y.N."/>
            <person name="Eichler E.E."/>
            <person name="Li G.H."/>
            <person name="Liu X."/>
            <person name="Gao L.Z."/>
        </authorList>
    </citation>
    <scope>NUCLEOTIDE SEQUENCE [LARGE SCALE GENOMIC DNA]</scope>
    <source>
        <strain evidence="8">cv. GT1</strain>
        <tissue evidence="7">Leaf</tissue>
    </source>
</reference>
<dbReference type="SUPFAM" id="SSF52540">
    <property type="entry name" value="P-loop containing nucleoside triphosphate hydrolases"/>
    <property type="match status" value="1"/>
</dbReference>
<dbReference type="AlphaFoldDB" id="A0A6A6N0I7"/>
<evidence type="ECO:0000256" key="4">
    <source>
        <dbReference type="SAM" id="Coils"/>
    </source>
</evidence>
<gene>
    <name evidence="7" type="ORF">GH714_011592</name>
</gene>
<evidence type="ECO:0000259" key="6">
    <source>
        <dbReference type="Pfam" id="PF18052"/>
    </source>
</evidence>
<keyword evidence="8" id="KW-1185">Reference proteome</keyword>
<feature type="domain" description="NB-ARC" evidence="5">
    <location>
        <begin position="168"/>
        <end position="258"/>
    </location>
</feature>
<keyword evidence="3" id="KW-0611">Plant defense</keyword>
<proteinExistence type="predicted"/>
<dbReference type="EMBL" id="JAAGAX010000003">
    <property type="protein sequence ID" value="KAF2318907.1"/>
    <property type="molecule type" value="Genomic_DNA"/>
</dbReference>
<dbReference type="PANTHER" id="PTHR19338:SF66">
    <property type="entry name" value="NB-ARC DOMAIN-CONTAINING PROTEIN"/>
    <property type="match status" value="1"/>
</dbReference>
<evidence type="ECO:0008006" key="9">
    <source>
        <dbReference type="Google" id="ProtNLM"/>
    </source>
</evidence>
<keyword evidence="4" id="KW-0175">Coiled coil</keyword>
<feature type="domain" description="Disease resistance N-terminal" evidence="6">
    <location>
        <begin position="5"/>
        <end position="88"/>
    </location>
</feature>
<evidence type="ECO:0000256" key="1">
    <source>
        <dbReference type="ARBA" id="ARBA00022737"/>
    </source>
</evidence>
<dbReference type="InterPro" id="IPR027417">
    <property type="entry name" value="P-loop_NTPase"/>
</dbReference>
<evidence type="ECO:0000313" key="8">
    <source>
        <dbReference type="Proteomes" id="UP000467840"/>
    </source>
</evidence>
<keyword evidence="2" id="KW-0547">Nucleotide-binding</keyword>
<sequence length="543" mass="65025">MVEAIVSFAIERIADAVVREASSFYGVRDEVEQLQTELKRIQCFLKDADSKQDQDERVRNCIAEIRDIAYEAEDVIDTFLLKAATGSRKGIWRLIKRATFMVIKVPYLHEIGTQIKSIQAKMGSVSTSMLTYGIKFTAGEGSRSTSEMQQRLRRSFPHDEEDDVISLEASLRDVQSQLMMEEEQRRVVSIVGMGGLGKTTLAKTIYNDSHVKQHFDCHSWSFISQQFSTRDVLEGILIEVASKQDKFDLVKMEEEKFLQLRLKRIEEEVDMIVEEQFSKWMLKQKKRTKEDQWMKEDQLSTEEEKLLQMRLERVENEVDRMVEQQLSKMKLKQNKRMKEDRQPTKEERFLQLRLERVENEVDRMVEQQWSKLMLKRNKGMKEDEPSTEEEKLLQLRLDTVENEVDEMVEEQLSELMMKKRKRMNEEELSKFEFVKMEEEKLPQLRLEGIENKVDRMEEEQSFNLELKQEKWMEEVQSFKLELKQEKWREEVQSFKLELKQKKWMDEVQLFKLEKRMDEVQFFKMEKRMKEVQLFKSELKKREG</sequence>
<dbReference type="Gene3D" id="1.20.5.4130">
    <property type="match status" value="1"/>
</dbReference>
<organism evidence="7 8">
    <name type="scientific">Hevea brasiliensis</name>
    <name type="common">Para rubber tree</name>
    <name type="synonym">Siphonia brasiliensis</name>
    <dbReference type="NCBI Taxonomy" id="3981"/>
    <lineage>
        <taxon>Eukaryota</taxon>
        <taxon>Viridiplantae</taxon>
        <taxon>Streptophyta</taxon>
        <taxon>Embryophyta</taxon>
        <taxon>Tracheophyta</taxon>
        <taxon>Spermatophyta</taxon>
        <taxon>Magnoliopsida</taxon>
        <taxon>eudicotyledons</taxon>
        <taxon>Gunneridae</taxon>
        <taxon>Pentapetalae</taxon>
        <taxon>rosids</taxon>
        <taxon>fabids</taxon>
        <taxon>Malpighiales</taxon>
        <taxon>Euphorbiaceae</taxon>
        <taxon>Crotonoideae</taxon>
        <taxon>Micrandreae</taxon>
        <taxon>Hevea</taxon>
    </lineage>
</organism>
<dbReference type="Gene3D" id="3.40.50.300">
    <property type="entry name" value="P-loop containing nucleotide triphosphate hydrolases"/>
    <property type="match status" value="1"/>
</dbReference>
<name>A0A6A6N0I7_HEVBR</name>
<keyword evidence="1" id="KW-0677">Repeat</keyword>
<protein>
    <recommendedName>
        <fullName evidence="9">NB-ARC domain-containing protein</fullName>
    </recommendedName>
</protein>
<evidence type="ECO:0000313" key="7">
    <source>
        <dbReference type="EMBL" id="KAF2318907.1"/>
    </source>
</evidence>
<dbReference type="InterPro" id="IPR041118">
    <property type="entry name" value="Rx_N"/>
</dbReference>
<dbReference type="PANTHER" id="PTHR19338">
    <property type="entry name" value="TRANSLOCASE OF INNER MITOCHONDRIAL MEMBRANE 13 HOMOLOG"/>
    <property type="match status" value="1"/>
</dbReference>
<dbReference type="InterPro" id="IPR038005">
    <property type="entry name" value="RX-like_CC"/>
</dbReference>
<dbReference type="InterPro" id="IPR002182">
    <property type="entry name" value="NB-ARC"/>
</dbReference>
<evidence type="ECO:0000256" key="3">
    <source>
        <dbReference type="ARBA" id="ARBA00022821"/>
    </source>
</evidence>
<dbReference type="GO" id="GO:0006952">
    <property type="term" value="P:defense response"/>
    <property type="evidence" value="ECO:0007669"/>
    <property type="project" value="UniProtKB-KW"/>
</dbReference>
<dbReference type="Pfam" id="PF00931">
    <property type="entry name" value="NB-ARC"/>
    <property type="match status" value="1"/>
</dbReference>
<evidence type="ECO:0000256" key="2">
    <source>
        <dbReference type="ARBA" id="ARBA00022741"/>
    </source>
</evidence>
<feature type="coiled-coil region" evidence="4">
    <location>
        <begin position="304"/>
        <end position="410"/>
    </location>
</feature>
<comment type="caution">
    <text evidence="7">The sequence shown here is derived from an EMBL/GenBank/DDBJ whole genome shotgun (WGS) entry which is preliminary data.</text>
</comment>
<dbReference type="CDD" id="cd14798">
    <property type="entry name" value="RX-CC_like"/>
    <property type="match status" value="1"/>
</dbReference>